<dbReference type="EMBL" id="JACSDZ010000004">
    <property type="protein sequence ID" value="KAF7406109.1"/>
    <property type="molecule type" value="Genomic_DNA"/>
</dbReference>
<comment type="caution">
    <text evidence="1">The sequence shown here is derived from an EMBL/GenBank/DDBJ whole genome shotgun (WGS) entry which is preliminary data.</text>
</comment>
<keyword evidence="2" id="KW-1185">Reference proteome</keyword>
<dbReference type="Proteomes" id="UP000617340">
    <property type="component" value="Unassembled WGS sequence"/>
</dbReference>
<gene>
    <name evidence="1" type="ORF">HZH68_005478</name>
</gene>
<reference evidence="1" key="1">
    <citation type="journal article" date="2020" name="G3 (Bethesda)">
        <title>High-Quality Assemblies for Three Invasive Social Wasps from the &lt;i&gt;Vespula&lt;/i&gt; Genus.</title>
        <authorList>
            <person name="Harrop T.W.R."/>
            <person name="Guhlin J."/>
            <person name="McLaughlin G.M."/>
            <person name="Permina E."/>
            <person name="Stockwell P."/>
            <person name="Gilligan J."/>
            <person name="Le Lec M.F."/>
            <person name="Gruber M.A.M."/>
            <person name="Quinn O."/>
            <person name="Lovegrove M."/>
            <person name="Duncan E.J."/>
            <person name="Remnant E.J."/>
            <person name="Van Eeckhoven J."/>
            <person name="Graham B."/>
            <person name="Knapp R.A."/>
            <person name="Langford K.W."/>
            <person name="Kronenberg Z."/>
            <person name="Press M.O."/>
            <person name="Eacker S.M."/>
            <person name="Wilson-Rankin E.E."/>
            <person name="Purcell J."/>
            <person name="Lester P.J."/>
            <person name="Dearden P.K."/>
        </authorList>
    </citation>
    <scope>NUCLEOTIDE SEQUENCE</scope>
    <source>
        <strain evidence="1">Linc-1</strain>
    </source>
</reference>
<protein>
    <submittedName>
        <fullName evidence="1">Uncharacterized protein</fullName>
    </submittedName>
</protein>
<accession>A0A834KJT1</accession>
<proteinExistence type="predicted"/>
<name>A0A834KJT1_VESGE</name>
<organism evidence="1 2">
    <name type="scientific">Vespula germanica</name>
    <name type="common">German yellow jacket</name>
    <name type="synonym">Paravespula germanica</name>
    <dbReference type="NCBI Taxonomy" id="30212"/>
    <lineage>
        <taxon>Eukaryota</taxon>
        <taxon>Metazoa</taxon>
        <taxon>Ecdysozoa</taxon>
        <taxon>Arthropoda</taxon>
        <taxon>Hexapoda</taxon>
        <taxon>Insecta</taxon>
        <taxon>Pterygota</taxon>
        <taxon>Neoptera</taxon>
        <taxon>Endopterygota</taxon>
        <taxon>Hymenoptera</taxon>
        <taxon>Apocrita</taxon>
        <taxon>Aculeata</taxon>
        <taxon>Vespoidea</taxon>
        <taxon>Vespidae</taxon>
        <taxon>Vespinae</taxon>
        <taxon>Vespula</taxon>
    </lineage>
</organism>
<dbReference type="AlphaFoldDB" id="A0A834KJT1"/>
<evidence type="ECO:0000313" key="1">
    <source>
        <dbReference type="EMBL" id="KAF7406109.1"/>
    </source>
</evidence>
<sequence>MKYGSLNAMVDKDDFDRKELEYLSLRLNPLECFRLINIMSASMKYIPEIRTTRILREYFNNDGITKRDCLIRLENWNNNYLGANMLKKSSLEKTHKIVNNSD</sequence>
<evidence type="ECO:0000313" key="2">
    <source>
        <dbReference type="Proteomes" id="UP000617340"/>
    </source>
</evidence>